<dbReference type="STRING" id="1246995.AFR_25840"/>
<evidence type="ECO:0000313" key="2">
    <source>
        <dbReference type="Proteomes" id="UP000017746"/>
    </source>
</evidence>
<dbReference type="eggNOG" id="COG1470">
    <property type="taxonomic scope" value="Bacteria"/>
</dbReference>
<dbReference type="PATRIC" id="fig|1246995.3.peg.5238"/>
<dbReference type="EMBL" id="CP006272">
    <property type="protein sequence ID" value="AGZ43432.1"/>
    <property type="molecule type" value="Genomic_DNA"/>
</dbReference>
<dbReference type="AlphaFoldDB" id="U5W339"/>
<reference evidence="1 2" key="1">
    <citation type="journal article" date="2014" name="J. Biotechnol.">
        <title>Complete genome sequence of the actinobacterium Actinoplanes friuliensis HAG 010964, producer of the lipopeptide antibiotic friulimycin.</title>
        <authorList>
            <person name="Ruckert C."/>
            <person name="Szczepanowski R."/>
            <person name="Albersmeier A."/>
            <person name="Goesmann A."/>
            <person name="Fischer N."/>
            <person name="Steinkamper A."/>
            <person name="Puhler A."/>
            <person name="Biener R."/>
            <person name="Schwartz D."/>
            <person name="Kalinowski J."/>
        </authorList>
    </citation>
    <scope>NUCLEOTIDE SEQUENCE [LARGE SCALE GENOMIC DNA]</scope>
    <source>
        <strain evidence="1 2">DSM 7358</strain>
    </source>
</reference>
<sequence>MELTLPATPVVLPPGVAVRVPVELHNPGPGARDVRLVVARGRAAGWAAAEPPATTVAAGAAITVELVLQTPHDQPPSASLVPFTVRAEDLGTGATAGFASGLLTVAVPVPVRGELVPRPGAAQTFDLHLGNDGAQPADVRVSAELDPPSGTTEIEPATAQVEPGGSLPVSVRARPARSLIGTPKKYAVIVTVHGPGPRPLLSAVGTGVVKPLVPKWVAAVVAVVLALGATAGVLLPRLSDDSAAPAVGRPFALVEAVPHTGGDGGRAAADARLATLTAAGMPVRLVDSLTSDDLDDNGGAGSWLLLHDGFGSADAATSFCTQWQAVAPGCKVVP</sequence>
<proteinExistence type="predicted"/>
<dbReference type="KEGG" id="afs:AFR_25840"/>
<protein>
    <submittedName>
        <fullName evidence="1">Uncharacterized protein</fullName>
    </submittedName>
</protein>
<dbReference type="RefSeq" id="WP_023364128.1">
    <property type="nucleotide sequence ID" value="NC_022657.1"/>
</dbReference>
<accession>U5W339</accession>
<gene>
    <name evidence="1" type="ORF">AFR_25840</name>
</gene>
<name>U5W339_9ACTN</name>
<dbReference type="Proteomes" id="UP000017746">
    <property type="component" value="Chromosome"/>
</dbReference>
<organism evidence="1 2">
    <name type="scientific">Actinoplanes friuliensis DSM 7358</name>
    <dbReference type="NCBI Taxonomy" id="1246995"/>
    <lineage>
        <taxon>Bacteria</taxon>
        <taxon>Bacillati</taxon>
        <taxon>Actinomycetota</taxon>
        <taxon>Actinomycetes</taxon>
        <taxon>Micromonosporales</taxon>
        <taxon>Micromonosporaceae</taxon>
        <taxon>Actinoplanes</taxon>
    </lineage>
</organism>
<dbReference type="OrthoDB" id="3444343at2"/>
<keyword evidence="2" id="KW-1185">Reference proteome</keyword>
<dbReference type="HOGENOM" id="CLU_830621_0_0_11"/>
<evidence type="ECO:0000313" key="1">
    <source>
        <dbReference type="EMBL" id="AGZ43432.1"/>
    </source>
</evidence>